<dbReference type="Gene3D" id="3.40.1190.20">
    <property type="match status" value="1"/>
</dbReference>
<proteinExistence type="inferred from homology"/>
<dbReference type="InterPro" id="IPR052700">
    <property type="entry name" value="Carb_kinase_PfkB-like"/>
</dbReference>
<feature type="domain" description="Carbohydrate kinase PfkB" evidence="4">
    <location>
        <begin position="7"/>
        <end position="248"/>
    </location>
</feature>
<evidence type="ECO:0000256" key="3">
    <source>
        <dbReference type="ARBA" id="ARBA00022777"/>
    </source>
</evidence>
<protein>
    <submittedName>
        <fullName evidence="5">Putative carbohydrate kinase</fullName>
    </submittedName>
</protein>
<dbReference type="Proteomes" id="UP000037178">
    <property type="component" value="Unassembled WGS sequence"/>
</dbReference>
<keyword evidence="2" id="KW-0808">Transferase</keyword>
<dbReference type="AlphaFoldDB" id="A0A0J9E9B8"/>
<dbReference type="SUPFAM" id="SSF53613">
    <property type="entry name" value="Ribokinase-like"/>
    <property type="match status" value="1"/>
</dbReference>
<reference evidence="5 6" key="1">
    <citation type="submission" date="2015-06" db="EMBL/GenBank/DDBJ databases">
        <title>Draft genome sequence of an Alphaproteobacteria species associated to the Mediterranean sponge Oscarella lobularis.</title>
        <authorList>
            <person name="Jourda C."/>
            <person name="Santini S."/>
            <person name="Claverie J.-M."/>
        </authorList>
    </citation>
    <scope>NUCLEOTIDE SEQUENCE [LARGE SCALE GENOMIC DNA]</scope>
    <source>
        <strain evidence="5">IGS</strain>
    </source>
</reference>
<dbReference type="PROSITE" id="PS00584">
    <property type="entry name" value="PFKB_KINASES_2"/>
    <property type="match status" value="1"/>
</dbReference>
<evidence type="ECO:0000256" key="1">
    <source>
        <dbReference type="ARBA" id="ARBA00010688"/>
    </source>
</evidence>
<dbReference type="EMBL" id="LFTY01000002">
    <property type="protein sequence ID" value="KMW59380.1"/>
    <property type="molecule type" value="Genomic_DNA"/>
</dbReference>
<dbReference type="InterPro" id="IPR002173">
    <property type="entry name" value="Carboh/pur_kinase_PfkB_CS"/>
</dbReference>
<dbReference type="PANTHER" id="PTHR43320">
    <property type="entry name" value="SUGAR KINASE"/>
    <property type="match status" value="1"/>
</dbReference>
<dbReference type="STRING" id="1675527.AIOL_004362"/>
<dbReference type="InterPro" id="IPR029056">
    <property type="entry name" value="Ribokinase-like"/>
</dbReference>
<name>A0A0J9E9B8_9RHOB</name>
<dbReference type="PANTHER" id="PTHR43320:SF3">
    <property type="entry name" value="CARBOHYDRATE KINASE PFKB DOMAIN-CONTAINING PROTEIN"/>
    <property type="match status" value="1"/>
</dbReference>
<dbReference type="GO" id="GO:0016301">
    <property type="term" value="F:kinase activity"/>
    <property type="evidence" value="ECO:0007669"/>
    <property type="project" value="UniProtKB-KW"/>
</dbReference>
<accession>A0A0J9E9B8</accession>
<evidence type="ECO:0000256" key="2">
    <source>
        <dbReference type="ARBA" id="ARBA00022679"/>
    </source>
</evidence>
<dbReference type="InterPro" id="IPR011611">
    <property type="entry name" value="PfkB_dom"/>
</dbReference>
<keyword evidence="3 5" id="KW-0418">Kinase</keyword>
<evidence type="ECO:0000259" key="4">
    <source>
        <dbReference type="Pfam" id="PF00294"/>
    </source>
</evidence>
<evidence type="ECO:0000313" key="5">
    <source>
        <dbReference type="EMBL" id="KMW59380.1"/>
    </source>
</evidence>
<comment type="similarity">
    <text evidence="1">Belongs to the carbohydrate kinase PfkB family.</text>
</comment>
<evidence type="ECO:0000313" key="6">
    <source>
        <dbReference type="Proteomes" id="UP000037178"/>
    </source>
</evidence>
<sequence length="254" mass="26205">MFAGGIGLHAGGGAAITAGHLSALGHNACLAAELPAPPFGDVITGQLEALGVDLRLSRASETADPQLTVALVHDGERAFVTHRAGAAFPKFQAKDVAAMRIDHIHIGEATTLIENPDLIGIAKEAGASLSLDCSWDDQIRAKDIACLLPEIDVFLPNAAEVELLRKLSVPEPFSDLTVIKQGCKGATAVMKGVETHAPALPTDVMDPTGAGDAFNAAFLGAWLRGKPVRECLENGNAKGAEAVAYRGGLGGMTS</sequence>
<dbReference type="PATRIC" id="fig|1675527.3.peg.4564"/>
<organism evidence="5 6">
    <name type="scientific">Candidatus Rhodobacter oscarellae</name>
    <dbReference type="NCBI Taxonomy" id="1675527"/>
    <lineage>
        <taxon>Bacteria</taxon>
        <taxon>Pseudomonadati</taxon>
        <taxon>Pseudomonadota</taxon>
        <taxon>Alphaproteobacteria</taxon>
        <taxon>Rhodobacterales</taxon>
        <taxon>Rhodobacter group</taxon>
        <taxon>Rhodobacter</taxon>
    </lineage>
</organism>
<keyword evidence="6" id="KW-1185">Reference proteome</keyword>
<dbReference type="Pfam" id="PF00294">
    <property type="entry name" value="PfkB"/>
    <property type="match status" value="1"/>
</dbReference>
<gene>
    <name evidence="5" type="ORF">AIOL_004362</name>
</gene>
<comment type="caution">
    <text evidence="5">The sequence shown here is derived from an EMBL/GenBank/DDBJ whole genome shotgun (WGS) entry which is preliminary data.</text>
</comment>